<comment type="caution">
    <text evidence="2">The sequence shown here is derived from an EMBL/GenBank/DDBJ whole genome shotgun (WGS) entry which is preliminary data.</text>
</comment>
<dbReference type="EMBL" id="ACYU01000171">
    <property type="protein sequence ID" value="EEW05533.1"/>
    <property type="molecule type" value="Genomic_DNA"/>
</dbReference>
<sequence>MAASWMSLKRLTLKKVFSSLLANLMVWISKLPLMRLLRNWKQKARARKPLTSVCVTGACLVNVTGVHQSLW</sequence>
<proteinExistence type="predicted"/>
<dbReference type="AlphaFoldDB" id="D2YI12"/>
<organism evidence="2 3">
    <name type="scientific">Vibrio mimicus VM603</name>
    <dbReference type="NCBI Taxonomy" id="671074"/>
    <lineage>
        <taxon>Bacteria</taxon>
        <taxon>Pseudomonadati</taxon>
        <taxon>Pseudomonadota</taxon>
        <taxon>Gammaproteobacteria</taxon>
        <taxon>Vibrionales</taxon>
        <taxon>Vibrionaceae</taxon>
        <taxon>Vibrio</taxon>
    </lineage>
</organism>
<reference evidence="2 3" key="1">
    <citation type="journal article" date="2009" name="BMC Evol. Biol.">
        <title>Genomic taxonomy of Vibrios.</title>
        <authorList>
            <person name="Thompson C.C."/>
            <person name="Vicente A.C."/>
            <person name="Souza R.C."/>
            <person name="Vasconcelos A.T."/>
            <person name="Vesth T."/>
            <person name="Alves N.Jr."/>
            <person name="Ussery D.W."/>
            <person name="Iida T."/>
            <person name="Thompson F.L."/>
        </authorList>
    </citation>
    <scope>NUCLEOTIDE SEQUENCE [LARGE SCALE GENOMIC DNA]</scope>
    <source>
        <strain evidence="2 3">VM603</strain>
    </source>
</reference>
<evidence type="ECO:0000313" key="3">
    <source>
        <dbReference type="Proteomes" id="UP000004827"/>
    </source>
</evidence>
<dbReference type="Proteomes" id="UP000004827">
    <property type="component" value="Unassembled WGS sequence"/>
</dbReference>
<gene>
    <name evidence="2" type="ORF">VMB_31590</name>
</gene>
<protein>
    <submittedName>
        <fullName evidence="2">Uncharacterized protein</fullName>
    </submittedName>
</protein>
<name>D2YI12_VIBMI</name>
<keyword evidence="1" id="KW-0472">Membrane</keyword>
<keyword evidence="1" id="KW-1133">Transmembrane helix</keyword>
<feature type="transmembrane region" description="Helical" evidence="1">
    <location>
        <begin position="20"/>
        <end position="37"/>
    </location>
</feature>
<evidence type="ECO:0000313" key="2">
    <source>
        <dbReference type="EMBL" id="EEW05533.1"/>
    </source>
</evidence>
<keyword evidence="1" id="KW-0812">Transmembrane</keyword>
<accession>D2YI12</accession>
<evidence type="ECO:0000256" key="1">
    <source>
        <dbReference type="SAM" id="Phobius"/>
    </source>
</evidence>